<sequence>MCGGGVYQCESKTGDVARVVVGRVMGVVELGGGCQMIDDLIPAAEVHLKMEYIVWLALNP</sequence>
<keyword evidence="2" id="KW-1185">Reference proteome</keyword>
<evidence type="ECO:0000313" key="2">
    <source>
        <dbReference type="Proteomes" id="UP000027997"/>
    </source>
</evidence>
<protein>
    <submittedName>
        <fullName evidence="1">Uncharacterized protein</fullName>
    </submittedName>
</protein>
<accession>A0A081KFD5</accession>
<dbReference type="AlphaFoldDB" id="A0A081KFD5"/>
<dbReference type="EMBL" id="JOJP01000001">
    <property type="protein sequence ID" value="KEI72861.1"/>
    <property type="molecule type" value="Genomic_DNA"/>
</dbReference>
<reference evidence="1 2" key="1">
    <citation type="submission" date="2014-06" db="EMBL/GenBank/DDBJ databases">
        <title>Whole Genome Sequences of Three Symbiotic Endozoicomonas Bacteria.</title>
        <authorList>
            <person name="Neave M.J."/>
            <person name="Apprill A."/>
            <person name="Voolstra C.R."/>
        </authorList>
    </citation>
    <scope>NUCLEOTIDE SEQUENCE [LARGE SCALE GENOMIC DNA]</scope>
    <source>
        <strain evidence="1 2">DSM 22380</strain>
    </source>
</reference>
<proteinExistence type="predicted"/>
<dbReference type="Proteomes" id="UP000027997">
    <property type="component" value="Unassembled WGS sequence"/>
</dbReference>
<comment type="caution">
    <text evidence="1">The sequence shown here is derived from an EMBL/GenBank/DDBJ whole genome shotgun (WGS) entry which is preliminary data.</text>
</comment>
<evidence type="ECO:0000313" key="1">
    <source>
        <dbReference type="EMBL" id="KEI72861.1"/>
    </source>
</evidence>
<name>A0A081KFD5_9GAMM</name>
<organism evidence="1 2">
    <name type="scientific">Endozoicomonas elysicola</name>
    <dbReference type="NCBI Taxonomy" id="305900"/>
    <lineage>
        <taxon>Bacteria</taxon>
        <taxon>Pseudomonadati</taxon>
        <taxon>Pseudomonadota</taxon>
        <taxon>Gammaproteobacteria</taxon>
        <taxon>Oceanospirillales</taxon>
        <taxon>Endozoicomonadaceae</taxon>
        <taxon>Endozoicomonas</taxon>
    </lineage>
</organism>
<gene>
    <name evidence="1" type="ORF">GV64_20960</name>
</gene>